<sequence>MKPGIYPPITDGGTSERTPLEVSWLSNPTVAVGELATDAPFVTAPLGEGIYVVWSDGPLWLNAGDDGGSVDPAVMSAGAAKAHDGPYSEWGVRADERIAVRRRPRTDGGTAATQFRIFKGA</sequence>
<dbReference type="AlphaFoldDB" id="A0A8H8WSI4"/>
<dbReference type="Proteomes" id="UP000663508">
    <property type="component" value="Chromosome"/>
</dbReference>
<evidence type="ECO:0000313" key="1">
    <source>
        <dbReference type="EMBL" id="BCM83591.1"/>
    </source>
</evidence>
<dbReference type="EMBL" id="AP024145">
    <property type="protein sequence ID" value="BCM83591.1"/>
    <property type="molecule type" value="Genomic_DNA"/>
</dbReference>
<dbReference type="KEGG" id="mind:mvi_20520"/>
<proteinExistence type="predicted"/>
<protein>
    <submittedName>
        <fullName evidence="1">Uncharacterized protein</fullName>
    </submittedName>
</protein>
<organism evidence="1 2">
    <name type="scientific">Methylobacterium indicum</name>
    <dbReference type="NCBI Taxonomy" id="1775910"/>
    <lineage>
        <taxon>Bacteria</taxon>
        <taxon>Pseudomonadati</taxon>
        <taxon>Pseudomonadota</taxon>
        <taxon>Alphaproteobacteria</taxon>
        <taxon>Hyphomicrobiales</taxon>
        <taxon>Methylobacteriaceae</taxon>
        <taxon>Methylobacterium</taxon>
    </lineage>
</organism>
<reference evidence="1" key="1">
    <citation type="submission" date="2020-11" db="EMBL/GenBank/DDBJ databases">
        <title>Complete genome sequence of a novel pathogenic Methylobacterium strain isolated from rice in Vietnam.</title>
        <authorList>
            <person name="Lai K."/>
            <person name="Okazaki S."/>
            <person name="Higashi K."/>
            <person name="Mori H."/>
            <person name="Toyoda A."/>
            <person name="Kurokawa K."/>
        </authorList>
    </citation>
    <scope>NUCLEOTIDE SEQUENCE</scope>
    <source>
        <strain evidence="1">VL1</strain>
    </source>
</reference>
<gene>
    <name evidence="1" type="ORF">mvi_20520</name>
</gene>
<name>A0A8H8WSI4_9HYPH</name>
<evidence type="ECO:0000313" key="2">
    <source>
        <dbReference type="Proteomes" id="UP000663508"/>
    </source>
</evidence>
<dbReference type="RefSeq" id="WP_207182605.1">
    <property type="nucleotide sequence ID" value="NZ_AP024145.1"/>
</dbReference>
<accession>A0A8H8WSI4</accession>